<keyword evidence="2" id="KW-0010">Activator</keyword>
<proteinExistence type="evidence at transcript level"/>
<keyword evidence="2" id="KW-0804">Transcription</keyword>
<dbReference type="InterPro" id="IPR036529">
    <property type="entry name" value="KIX_dom_sf"/>
</dbReference>
<comment type="subcellular location">
    <subcellularLocation>
        <location evidence="2">Nucleus</location>
    </subcellularLocation>
</comment>
<dbReference type="AlphaFoldDB" id="W8BHL4"/>
<comment type="subunit">
    <text evidence="2">Component of the Mediator complex.</text>
</comment>
<dbReference type="GO" id="GO:0003712">
    <property type="term" value="F:transcription coregulator activity"/>
    <property type="evidence" value="ECO:0007669"/>
    <property type="project" value="InterPro"/>
</dbReference>
<gene>
    <name evidence="2 5" type="primary">MED15</name>
</gene>
<dbReference type="Gene3D" id="1.10.246.20">
    <property type="entry name" value="Coactivator CBP, KIX domain"/>
    <property type="match status" value="1"/>
</dbReference>
<dbReference type="EMBL" id="GAMC01013820">
    <property type="protein sequence ID" value="JAB92735.1"/>
    <property type="molecule type" value="mRNA"/>
</dbReference>
<feature type="compositionally biased region" description="Low complexity" evidence="3">
    <location>
        <begin position="389"/>
        <end position="399"/>
    </location>
</feature>
<protein>
    <recommendedName>
        <fullName evidence="2">Mediator of RNA polymerase II transcription subunit 15</fullName>
    </recommendedName>
    <alternativeName>
        <fullName evidence="2">Mediator complex subunit 15</fullName>
    </alternativeName>
</protein>
<accession>W8BHL4</accession>
<dbReference type="Pfam" id="PF09606">
    <property type="entry name" value="Med15_N"/>
    <property type="match status" value="1"/>
</dbReference>
<evidence type="ECO:0000256" key="2">
    <source>
        <dbReference type="RuleBase" id="RU364148"/>
    </source>
</evidence>
<evidence type="ECO:0000256" key="1">
    <source>
        <dbReference type="ARBA" id="ARBA00023242"/>
    </source>
</evidence>
<dbReference type="OrthoDB" id="10055322at2759"/>
<sequence length="399" mass="42190">MADEWPAQKFRQSIIAKINLALQTTDPTKNAAVMENHIFKKSRNKEEYMGLVAKLFMHFQDLAQRKPTQPPPQQNAEMNQQNMMPDPLNALQTLASQGNRNAQMPGGPNPNQMGPGGPVAASNLLQTLNQQRPGQQMQQMQGIRGQMPMGAGPNQQMMQQMGGNMGGGMQMNVIGGGGGIGNTGGQQPHMVGNAQQQMGGMPGQMNAIGSSGPGGPGGPGGPSQQMQIGPGQMQGGPMNVNAMNVQQMQQMTQQQMAQMGMNHQQLNQMMNARLNAGGPMGPNTGPQGMQGMPPNMQQNQSGPMHGGNVVGGPQGQQGGGIPQNAGQQGGMGQMIGMGPNMQQKPNMPMGQGGQMFQVNRGVPGQQQQFLRQSPSPSTVPSPAGMTAAQQQLQQQQQQY</sequence>
<reference evidence="5" key="2">
    <citation type="journal article" date="2014" name="BMC Genomics">
        <title>A genomic perspective to assessing quality of mass-reared SIT flies used in Mediterranean fruit fly (Ceratitis capitata) eradication in California.</title>
        <authorList>
            <person name="Calla B."/>
            <person name="Hall B."/>
            <person name="Hou S."/>
            <person name="Geib S.M."/>
        </authorList>
    </citation>
    <scope>NUCLEOTIDE SEQUENCE</scope>
</reference>
<feature type="region of interest" description="Disordered" evidence="3">
    <location>
        <begin position="206"/>
        <end position="229"/>
    </location>
</feature>
<comment type="similarity">
    <text evidence="2">Belongs to the Mediator complex subunit 15 family.</text>
</comment>
<feature type="domain" description="Mediator of RNA polymerase II transcription subunit 15 N-terminal" evidence="4">
    <location>
        <begin position="1"/>
        <end position="69"/>
    </location>
</feature>
<keyword evidence="2" id="KW-0805">Transcription regulation</keyword>
<dbReference type="GO" id="GO:0005634">
    <property type="term" value="C:nucleus"/>
    <property type="evidence" value="ECO:0007669"/>
    <property type="project" value="UniProtKB-SubCell"/>
</dbReference>
<name>W8BHL4_CERCA</name>
<evidence type="ECO:0000313" key="5">
    <source>
        <dbReference type="EMBL" id="JAB92731.1"/>
    </source>
</evidence>
<feature type="compositionally biased region" description="Polar residues" evidence="3">
    <location>
        <begin position="364"/>
        <end position="380"/>
    </location>
</feature>
<comment type="function">
    <text evidence="2">Component of the Mediator complex, a coactivator involved in the regulated transcription of nearly all RNA polymerase II-dependent genes. Mediator functions as a bridge to convey information from gene-specific regulatory proteins to the basal RNA polymerase II transcription machinery. Mediator is recruited to promoters by direct interactions with regulatory proteins and serves as a scaffold for the assembly of a functional preinitiation complex with RNA polymerase II and the general transcription factors.</text>
</comment>
<feature type="compositionally biased region" description="Gly residues" evidence="3">
    <location>
        <begin position="311"/>
        <end position="335"/>
    </location>
</feature>
<evidence type="ECO:0000256" key="3">
    <source>
        <dbReference type="SAM" id="MobiDB-lite"/>
    </source>
</evidence>
<keyword evidence="1 2" id="KW-0539">Nucleus</keyword>
<evidence type="ECO:0000259" key="4">
    <source>
        <dbReference type="Pfam" id="PF09606"/>
    </source>
</evidence>
<feature type="region of interest" description="Disordered" evidence="3">
    <location>
        <begin position="311"/>
        <end position="399"/>
    </location>
</feature>
<reference evidence="5" key="1">
    <citation type="submission" date="2013-07" db="EMBL/GenBank/DDBJ databases">
        <authorList>
            <person name="Geib S."/>
        </authorList>
    </citation>
    <scope>NUCLEOTIDE SEQUENCE</scope>
</reference>
<organism evidence="5">
    <name type="scientific">Ceratitis capitata</name>
    <name type="common">Mediterranean fruit fly</name>
    <name type="synonym">Tephritis capitata</name>
    <dbReference type="NCBI Taxonomy" id="7213"/>
    <lineage>
        <taxon>Eukaryota</taxon>
        <taxon>Metazoa</taxon>
        <taxon>Ecdysozoa</taxon>
        <taxon>Arthropoda</taxon>
        <taxon>Hexapoda</taxon>
        <taxon>Insecta</taxon>
        <taxon>Pterygota</taxon>
        <taxon>Neoptera</taxon>
        <taxon>Endopterygota</taxon>
        <taxon>Diptera</taxon>
        <taxon>Brachycera</taxon>
        <taxon>Muscomorpha</taxon>
        <taxon>Tephritoidea</taxon>
        <taxon>Tephritidae</taxon>
        <taxon>Ceratitis</taxon>
        <taxon>Ceratitis</taxon>
    </lineage>
</organism>
<dbReference type="InterPro" id="IPR019087">
    <property type="entry name" value="Med15_N"/>
</dbReference>
<dbReference type="EMBL" id="GAMC01013824">
    <property type="protein sequence ID" value="JAB92731.1"/>
    <property type="molecule type" value="mRNA"/>
</dbReference>
<feature type="compositionally biased region" description="Gly residues" evidence="3">
    <location>
        <begin position="211"/>
        <end position="221"/>
    </location>
</feature>
<dbReference type="GO" id="GO:0006355">
    <property type="term" value="P:regulation of DNA-templated transcription"/>
    <property type="evidence" value="ECO:0007669"/>
    <property type="project" value="InterPro"/>
</dbReference>